<dbReference type="InterPro" id="IPR036890">
    <property type="entry name" value="HATPase_C_sf"/>
</dbReference>
<evidence type="ECO:0000256" key="1">
    <source>
        <dbReference type="ARBA" id="ARBA00000085"/>
    </source>
</evidence>
<dbReference type="OrthoDB" id="9797243at2"/>
<feature type="modified residue" description="4-aspartylphosphate" evidence="13">
    <location>
        <position position="547"/>
    </location>
</feature>
<keyword evidence="4" id="KW-1003">Cell membrane</keyword>
<dbReference type="Gene3D" id="1.20.120.160">
    <property type="entry name" value="HPT domain"/>
    <property type="match status" value="1"/>
</dbReference>
<comment type="catalytic activity">
    <reaction evidence="1">
        <text>ATP + protein L-histidine = ADP + protein N-phospho-L-histidine.</text>
        <dbReference type="EC" id="2.7.13.3"/>
    </reaction>
</comment>
<dbReference type="SUPFAM" id="SSF55874">
    <property type="entry name" value="ATPase domain of HSP90 chaperone/DNA topoisomerase II/histidine kinase"/>
    <property type="match status" value="1"/>
</dbReference>
<keyword evidence="14" id="KW-0175">Coiled coil</keyword>
<evidence type="ECO:0000256" key="2">
    <source>
        <dbReference type="ARBA" id="ARBA00004651"/>
    </source>
</evidence>
<keyword evidence="10" id="KW-0902">Two-component regulatory system</keyword>
<dbReference type="InterPro" id="IPR003594">
    <property type="entry name" value="HATPase_dom"/>
</dbReference>
<dbReference type="SUPFAM" id="SSF52172">
    <property type="entry name" value="CheY-like"/>
    <property type="match status" value="2"/>
</dbReference>
<dbReference type="CDD" id="cd16922">
    <property type="entry name" value="HATPase_EvgS-ArcB-TorS-like"/>
    <property type="match status" value="1"/>
</dbReference>
<dbReference type="EC" id="2.7.13.3" evidence="3"/>
<sequence length="802" mass="87116">MAVRWLALGSAVGAVLALALEHLGVGGPWRIVALLLVLTTLLSVLVVVLALRNRESELEARLLRAERSRNEVESLQNEIRKHQELERQLHLAKQAAEAGMLAKGEFLATMSHEIRTPLNGIVPMLDLLLTSPLPQGQRDLVRTAYASSQQLLRIVDDILDYSKLEADKLALESTVFNLRELLEDVVQWMRHPADMKGLKVHLEIDPSVRLPVRGDPVRLRQVLGNLIGNAVKFTERGSIGLSVRRLGENASQHMLRFEVRDTGIGIPPEAQTKLFTAFSQADASTTRLYGGTGLGLAICKRIVDLMGGKIGVQSDYGNGATFHFEIPLMKVQGDLEQRQVVAERSGSRVLLLSGDERLRRRLQMLLPNWGLRLTAVDTVHDALERLRTAAAQGQPWHYSIVLADLAGMRNTAVALQRNLQRHTLYGNVRLVCLFGEDGIPDGLQRGDTAFLPRGVSDSELRGTIMASNVVAATPAAPAAPGARQDGEAAPERRRWRGKLLLVEDNPVNLLVAQQLLKVLGLECDTAVNGELALQAMARTAYDLVLMDCQMPVIDGYTATHRWRQHETALGAGHLPIVAMTANAMAGDRQKCLDAGMDDYLAKPVTRAQLDACLSRWLPSEPIAPENAHPSASIGTIGIAAAESRPAAAPAAPPAPEMPMLNEETLDELEAMIGNGVVQIIAAFLDNTPRLIAQLKTAAEAQDLPLLRELAHSLKSSSANLGADALSEAAKRIELGAREKTLDRPAAAVAVVVAEYERVRPALLARMPANAQRAYPPLLPDGFFVGAALAASFFYEIAAMSRF</sequence>
<evidence type="ECO:0000256" key="13">
    <source>
        <dbReference type="PROSITE-ProRule" id="PRU00169"/>
    </source>
</evidence>
<evidence type="ECO:0000256" key="12">
    <source>
        <dbReference type="PROSITE-ProRule" id="PRU00110"/>
    </source>
</evidence>
<feature type="domain" description="HPt" evidence="18">
    <location>
        <begin position="672"/>
        <end position="765"/>
    </location>
</feature>
<keyword evidence="8" id="KW-0067">ATP-binding</keyword>
<dbReference type="Pfam" id="PF00072">
    <property type="entry name" value="Response_reg"/>
    <property type="match status" value="1"/>
</dbReference>
<dbReference type="EMBL" id="SZUA01000002">
    <property type="protein sequence ID" value="TKR31145.1"/>
    <property type="molecule type" value="Genomic_DNA"/>
</dbReference>
<keyword evidence="20" id="KW-1185">Reference proteome</keyword>
<dbReference type="InterPro" id="IPR036641">
    <property type="entry name" value="HPT_dom_sf"/>
</dbReference>
<dbReference type="CDD" id="cd00088">
    <property type="entry name" value="HPT"/>
    <property type="match status" value="1"/>
</dbReference>
<dbReference type="InterPro" id="IPR003661">
    <property type="entry name" value="HisK_dim/P_dom"/>
</dbReference>
<dbReference type="FunFam" id="3.30.565.10:FF:000010">
    <property type="entry name" value="Sensor histidine kinase RcsC"/>
    <property type="match status" value="1"/>
</dbReference>
<evidence type="ECO:0000256" key="7">
    <source>
        <dbReference type="ARBA" id="ARBA00022741"/>
    </source>
</evidence>
<evidence type="ECO:0000256" key="5">
    <source>
        <dbReference type="ARBA" id="ARBA00022553"/>
    </source>
</evidence>
<dbReference type="Pfam" id="PF00512">
    <property type="entry name" value="HisKA"/>
    <property type="match status" value="1"/>
</dbReference>
<feature type="modified residue" description="Phosphohistidine" evidence="12">
    <location>
        <position position="711"/>
    </location>
</feature>
<dbReference type="InterPro" id="IPR001789">
    <property type="entry name" value="Sig_transdc_resp-reg_receiver"/>
</dbReference>
<evidence type="ECO:0000259" key="18">
    <source>
        <dbReference type="PROSITE" id="PS50894"/>
    </source>
</evidence>
<dbReference type="SMART" id="SM00388">
    <property type="entry name" value="HisKA"/>
    <property type="match status" value="1"/>
</dbReference>
<evidence type="ECO:0000256" key="3">
    <source>
        <dbReference type="ARBA" id="ARBA00012438"/>
    </source>
</evidence>
<dbReference type="AlphaFoldDB" id="A0A4U5JPC3"/>
<evidence type="ECO:0000256" key="6">
    <source>
        <dbReference type="ARBA" id="ARBA00022692"/>
    </source>
</evidence>
<keyword evidence="6 15" id="KW-0812">Transmembrane</keyword>
<feature type="domain" description="Histidine kinase" evidence="16">
    <location>
        <begin position="109"/>
        <end position="330"/>
    </location>
</feature>
<dbReference type="InterPro" id="IPR011006">
    <property type="entry name" value="CheY-like_superfamily"/>
</dbReference>
<dbReference type="Gene3D" id="3.40.50.2300">
    <property type="match status" value="2"/>
</dbReference>
<evidence type="ECO:0000259" key="16">
    <source>
        <dbReference type="PROSITE" id="PS50109"/>
    </source>
</evidence>
<feature type="transmembrane region" description="Helical" evidence="15">
    <location>
        <begin position="29"/>
        <end position="51"/>
    </location>
</feature>
<dbReference type="Pfam" id="PF01627">
    <property type="entry name" value="Hpt"/>
    <property type="match status" value="1"/>
</dbReference>
<dbReference type="PRINTS" id="PR00344">
    <property type="entry name" value="BCTRLSENSOR"/>
</dbReference>
<dbReference type="SUPFAM" id="SSF47384">
    <property type="entry name" value="Homodimeric domain of signal transducing histidine kinase"/>
    <property type="match status" value="1"/>
</dbReference>
<dbReference type="Gene3D" id="3.30.565.10">
    <property type="entry name" value="Histidine kinase-like ATPase, C-terminal domain"/>
    <property type="match status" value="1"/>
</dbReference>
<evidence type="ECO:0000313" key="19">
    <source>
        <dbReference type="EMBL" id="TKR31145.1"/>
    </source>
</evidence>
<dbReference type="Gene3D" id="1.10.287.130">
    <property type="match status" value="1"/>
</dbReference>
<reference evidence="19 20" key="1">
    <citation type="submission" date="2019-04" db="EMBL/GenBank/DDBJ databases">
        <title>Reference strain of H23.</title>
        <authorList>
            <person name="Luo X."/>
        </authorList>
    </citation>
    <scope>NUCLEOTIDE SEQUENCE [LARGE SCALE GENOMIC DNA]</scope>
    <source>
        <strain evidence="19 20">H23</strain>
    </source>
</reference>
<dbReference type="Proteomes" id="UP000308707">
    <property type="component" value="Unassembled WGS sequence"/>
</dbReference>
<evidence type="ECO:0000259" key="17">
    <source>
        <dbReference type="PROSITE" id="PS50110"/>
    </source>
</evidence>
<evidence type="ECO:0000256" key="11">
    <source>
        <dbReference type="ARBA" id="ARBA00023136"/>
    </source>
</evidence>
<dbReference type="InterPro" id="IPR008207">
    <property type="entry name" value="Sig_transdc_His_kin_Hpt_dom"/>
</dbReference>
<gene>
    <name evidence="19" type="ORF">FCE95_10900</name>
</gene>
<feature type="domain" description="Response regulatory" evidence="17">
    <location>
        <begin position="498"/>
        <end position="617"/>
    </location>
</feature>
<dbReference type="CDD" id="cd00082">
    <property type="entry name" value="HisKA"/>
    <property type="match status" value="1"/>
</dbReference>
<dbReference type="PANTHER" id="PTHR45339:SF1">
    <property type="entry name" value="HYBRID SIGNAL TRANSDUCTION HISTIDINE KINASE J"/>
    <property type="match status" value="1"/>
</dbReference>
<keyword evidence="9 15" id="KW-1133">Transmembrane helix</keyword>
<dbReference type="InterPro" id="IPR036097">
    <property type="entry name" value="HisK_dim/P_sf"/>
</dbReference>
<evidence type="ECO:0000256" key="15">
    <source>
        <dbReference type="SAM" id="Phobius"/>
    </source>
</evidence>
<dbReference type="PROSITE" id="PS50894">
    <property type="entry name" value="HPT"/>
    <property type="match status" value="1"/>
</dbReference>
<evidence type="ECO:0000313" key="20">
    <source>
        <dbReference type="Proteomes" id="UP000308707"/>
    </source>
</evidence>
<dbReference type="SMART" id="SM00073">
    <property type="entry name" value="HPT"/>
    <property type="match status" value="1"/>
</dbReference>
<organism evidence="19 20">
    <name type="scientific">Luteimonas gilva</name>
    <dbReference type="NCBI Taxonomy" id="2572684"/>
    <lineage>
        <taxon>Bacteria</taxon>
        <taxon>Pseudomonadati</taxon>
        <taxon>Pseudomonadota</taxon>
        <taxon>Gammaproteobacteria</taxon>
        <taxon>Lysobacterales</taxon>
        <taxon>Lysobacteraceae</taxon>
        <taxon>Luteimonas</taxon>
    </lineage>
</organism>
<dbReference type="InterPro" id="IPR005467">
    <property type="entry name" value="His_kinase_dom"/>
</dbReference>
<protein>
    <recommendedName>
        <fullName evidence="3">histidine kinase</fullName>
        <ecNumber evidence="3">2.7.13.3</ecNumber>
    </recommendedName>
</protein>
<dbReference type="Pfam" id="PF02518">
    <property type="entry name" value="HATPase_c"/>
    <property type="match status" value="1"/>
</dbReference>
<keyword evidence="7" id="KW-0547">Nucleotide-binding</keyword>
<dbReference type="GO" id="GO:0005886">
    <property type="term" value="C:plasma membrane"/>
    <property type="evidence" value="ECO:0007669"/>
    <property type="project" value="UniProtKB-SubCell"/>
</dbReference>
<evidence type="ECO:0000256" key="8">
    <source>
        <dbReference type="ARBA" id="ARBA00022840"/>
    </source>
</evidence>
<accession>A0A4U5JPC3</accession>
<evidence type="ECO:0000256" key="14">
    <source>
        <dbReference type="SAM" id="Coils"/>
    </source>
</evidence>
<comment type="caution">
    <text evidence="19">The sequence shown here is derived from an EMBL/GenBank/DDBJ whole genome shotgun (WGS) entry which is preliminary data.</text>
</comment>
<evidence type="ECO:0000256" key="9">
    <source>
        <dbReference type="ARBA" id="ARBA00022989"/>
    </source>
</evidence>
<comment type="subcellular location">
    <subcellularLocation>
        <location evidence="2">Cell membrane</location>
        <topology evidence="2">Multi-pass membrane protein</topology>
    </subcellularLocation>
</comment>
<dbReference type="GO" id="GO:0005524">
    <property type="term" value="F:ATP binding"/>
    <property type="evidence" value="ECO:0007669"/>
    <property type="project" value="UniProtKB-KW"/>
</dbReference>
<dbReference type="SUPFAM" id="SSF47226">
    <property type="entry name" value="Histidine-containing phosphotransfer domain, HPT domain"/>
    <property type="match status" value="1"/>
</dbReference>
<dbReference type="PROSITE" id="PS50109">
    <property type="entry name" value="HIS_KIN"/>
    <property type="match status" value="1"/>
</dbReference>
<dbReference type="SMART" id="SM00448">
    <property type="entry name" value="REC"/>
    <property type="match status" value="1"/>
</dbReference>
<proteinExistence type="predicted"/>
<dbReference type="SMART" id="SM00387">
    <property type="entry name" value="HATPase_c"/>
    <property type="match status" value="1"/>
</dbReference>
<keyword evidence="5 13" id="KW-0597">Phosphoprotein</keyword>
<keyword evidence="11 15" id="KW-0472">Membrane</keyword>
<evidence type="ECO:0000256" key="4">
    <source>
        <dbReference type="ARBA" id="ARBA00022475"/>
    </source>
</evidence>
<dbReference type="InterPro" id="IPR004358">
    <property type="entry name" value="Sig_transdc_His_kin-like_C"/>
</dbReference>
<name>A0A4U5JPC3_9GAMM</name>
<dbReference type="CDD" id="cd17546">
    <property type="entry name" value="REC_hyHK_CKI1_RcsC-like"/>
    <property type="match status" value="1"/>
</dbReference>
<feature type="coiled-coil region" evidence="14">
    <location>
        <begin position="48"/>
        <end position="95"/>
    </location>
</feature>
<dbReference type="PROSITE" id="PS50110">
    <property type="entry name" value="RESPONSE_REGULATORY"/>
    <property type="match status" value="1"/>
</dbReference>
<dbReference type="GO" id="GO:0000155">
    <property type="term" value="F:phosphorelay sensor kinase activity"/>
    <property type="evidence" value="ECO:0007669"/>
    <property type="project" value="InterPro"/>
</dbReference>
<dbReference type="PANTHER" id="PTHR45339">
    <property type="entry name" value="HYBRID SIGNAL TRANSDUCTION HISTIDINE KINASE J"/>
    <property type="match status" value="1"/>
</dbReference>
<evidence type="ECO:0000256" key="10">
    <source>
        <dbReference type="ARBA" id="ARBA00023012"/>
    </source>
</evidence>